<dbReference type="EMBL" id="QKMR01000011">
    <property type="protein sequence ID" value="PYG87449.1"/>
    <property type="molecule type" value="Genomic_DNA"/>
</dbReference>
<dbReference type="FunFam" id="1.10.8.60:FF:000029">
    <property type="entry name" value="Replication-associated recombination protein A"/>
    <property type="match status" value="1"/>
</dbReference>
<organism evidence="8 9">
    <name type="scientific">Ruminiclostridium sufflavum DSM 19573</name>
    <dbReference type="NCBI Taxonomy" id="1121337"/>
    <lineage>
        <taxon>Bacteria</taxon>
        <taxon>Bacillati</taxon>
        <taxon>Bacillota</taxon>
        <taxon>Clostridia</taxon>
        <taxon>Eubacteriales</taxon>
        <taxon>Oscillospiraceae</taxon>
        <taxon>Ruminiclostridium</taxon>
    </lineage>
</organism>
<dbReference type="SMART" id="SM00382">
    <property type="entry name" value="AAA"/>
    <property type="match status" value="1"/>
</dbReference>
<dbReference type="PRINTS" id="PR00830">
    <property type="entry name" value="ENDOLAPTASE"/>
</dbReference>
<comment type="caution">
    <text evidence="8">The sequence shown here is derived from an EMBL/GenBank/DDBJ whole genome shotgun (WGS) entry which is preliminary data.</text>
</comment>
<dbReference type="GO" id="GO:0008047">
    <property type="term" value="F:enzyme activator activity"/>
    <property type="evidence" value="ECO:0007669"/>
    <property type="project" value="TreeGrafter"/>
</dbReference>
<dbReference type="Gene3D" id="1.10.3710.10">
    <property type="entry name" value="DNA polymerase III clamp loader subunits, C-terminal domain"/>
    <property type="match status" value="1"/>
</dbReference>
<keyword evidence="4" id="KW-0235">DNA replication</keyword>
<dbReference type="GO" id="GO:0000731">
    <property type="term" value="P:DNA synthesis involved in DNA repair"/>
    <property type="evidence" value="ECO:0007669"/>
    <property type="project" value="TreeGrafter"/>
</dbReference>
<dbReference type="GO" id="GO:0005524">
    <property type="term" value="F:ATP binding"/>
    <property type="evidence" value="ECO:0007669"/>
    <property type="project" value="UniProtKB-KW"/>
</dbReference>
<comment type="function">
    <text evidence="1">DNA-dependent ATPase that plays important roles in cellular responses to stalled DNA replication processes.</text>
</comment>
<evidence type="ECO:0000256" key="2">
    <source>
        <dbReference type="ARBA" id="ARBA00008959"/>
    </source>
</evidence>
<dbReference type="InterPro" id="IPR027417">
    <property type="entry name" value="P-loop_NTPase"/>
</dbReference>
<keyword evidence="9" id="KW-1185">Reference proteome</keyword>
<dbReference type="Pfam" id="PF05496">
    <property type="entry name" value="RuvB_N"/>
    <property type="match status" value="1"/>
</dbReference>
<evidence type="ECO:0000256" key="5">
    <source>
        <dbReference type="ARBA" id="ARBA00022741"/>
    </source>
</evidence>
<dbReference type="InterPro" id="IPR003593">
    <property type="entry name" value="AAA+_ATPase"/>
</dbReference>
<dbReference type="PANTHER" id="PTHR13779">
    <property type="entry name" value="WERNER HELICASE-INTERACTING PROTEIN 1 FAMILY MEMBER"/>
    <property type="match status" value="1"/>
</dbReference>
<evidence type="ECO:0000256" key="4">
    <source>
        <dbReference type="ARBA" id="ARBA00022705"/>
    </source>
</evidence>
<protein>
    <recommendedName>
        <fullName evidence="3">Replication-associated recombination protein A</fullName>
    </recommendedName>
</protein>
<dbReference type="InterPro" id="IPR008824">
    <property type="entry name" value="RuvB-like_N"/>
</dbReference>
<dbReference type="OrthoDB" id="9778364at2"/>
<dbReference type="Gene3D" id="1.20.272.10">
    <property type="match status" value="1"/>
</dbReference>
<dbReference type="SUPFAM" id="SSF52540">
    <property type="entry name" value="P-loop containing nucleoside triphosphate hydrolases"/>
    <property type="match status" value="1"/>
</dbReference>
<dbReference type="Pfam" id="PF16193">
    <property type="entry name" value="AAA_assoc_2"/>
    <property type="match status" value="1"/>
</dbReference>
<evidence type="ECO:0000256" key="6">
    <source>
        <dbReference type="ARBA" id="ARBA00022840"/>
    </source>
</evidence>
<evidence type="ECO:0000313" key="8">
    <source>
        <dbReference type="EMBL" id="PYG87449.1"/>
    </source>
</evidence>
<comment type="similarity">
    <text evidence="2">Belongs to the AAA ATPase family. RarA/MGS1/WRNIP1 subfamily.</text>
</comment>
<dbReference type="PANTHER" id="PTHR13779:SF7">
    <property type="entry name" value="ATPASE WRNIP1"/>
    <property type="match status" value="1"/>
</dbReference>
<dbReference type="SUPFAM" id="SSF48019">
    <property type="entry name" value="post-AAA+ oligomerization domain-like"/>
    <property type="match status" value="1"/>
</dbReference>
<gene>
    <name evidence="8" type="ORF">LY28_02119</name>
</gene>
<dbReference type="GO" id="GO:0006310">
    <property type="term" value="P:DNA recombination"/>
    <property type="evidence" value="ECO:0007669"/>
    <property type="project" value="InterPro"/>
</dbReference>
<dbReference type="AlphaFoldDB" id="A0A318XJJ7"/>
<dbReference type="Gene3D" id="1.10.8.60">
    <property type="match status" value="1"/>
</dbReference>
<dbReference type="InterPro" id="IPR032423">
    <property type="entry name" value="AAA_assoc_2"/>
</dbReference>
<dbReference type="Pfam" id="PF12002">
    <property type="entry name" value="MgsA_C"/>
    <property type="match status" value="1"/>
</dbReference>
<dbReference type="Gene3D" id="3.40.50.300">
    <property type="entry name" value="P-loop containing nucleotide triphosphate hydrolases"/>
    <property type="match status" value="1"/>
</dbReference>
<evidence type="ECO:0000256" key="3">
    <source>
        <dbReference type="ARBA" id="ARBA00020776"/>
    </source>
</evidence>
<dbReference type="FunFam" id="3.40.50.300:FF:000137">
    <property type="entry name" value="Replication-associated recombination protein A"/>
    <property type="match status" value="1"/>
</dbReference>
<dbReference type="GO" id="GO:0006261">
    <property type="term" value="P:DNA-templated DNA replication"/>
    <property type="evidence" value="ECO:0007669"/>
    <property type="project" value="TreeGrafter"/>
</dbReference>
<keyword evidence="6" id="KW-0067">ATP-binding</keyword>
<proteinExistence type="inferred from homology"/>
<dbReference type="GO" id="GO:0003677">
    <property type="term" value="F:DNA binding"/>
    <property type="evidence" value="ECO:0007669"/>
    <property type="project" value="InterPro"/>
</dbReference>
<dbReference type="CDD" id="cd18139">
    <property type="entry name" value="HLD_clamp_RarA"/>
    <property type="match status" value="1"/>
</dbReference>
<dbReference type="CDD" id="cd00009">
    <property type="entry name" value="AAA"/>
    <property type="match status" value="1"/>
</dbReference>
<dbReference type="Proteomes" id="UP000248132">
    <property type="component" value="Unassembled WGS sequence"/>
</dbReference>
<feature type="domain" description="AAA+ ATPase" evidence="7">
    <location>
        <begin position="41"/>
        <end position="158"/>
    </location>
</feature>
<name>A0A318XJJ7_9FIRM</name>
<dbReference type="InterPro" id="IPR021886">
    <property type="entry name" value="MgsA_C"/>
</dbReference>
<reference evidence="8 9" key="1">
    <citation type="submission" date="2018-06" db="EMBL/GenBank/DDBJ databases">
        <title>Genomic Encyclopedia of Type Strains, Phase I: the one thousand microbial genomes (KMG-I) project.</title>
        <authorList>
            <person name="Kyrpides N."/>
        </authorList>
    </citation>
    <scope>NUCLEOTIDE SEQUENCE [LARGE SCALE GENOMIC DNA]</scope>
    <source>
        <strain evidence="8 9">DSM 19573</strain>
    </source>
</reference>
<accession>A0A318XJJ7</accession>
<keyword evidence="5" id="KW-0547">Nucleotide-binding</keyword>
<dbReference type="GO" id="GO:0017116">
    <property type="term" value="F:single-stranded DNA helicase activity"/>
    <property type="evidence" value="ECO:0007669"/>
    <property type="project" value="TreeGrafter"/>
</dbReference>
<dbReference type="InterPro" id="IPR008921">
    <property type="entry name" value="DNA_pol3_clamp-load_cplx_C"/>
</dbReference>
<dbReference type="FunFam" id="1.20.272.10:FF:000001">
    <property type="entry name" value="Putative AAA family ATPase"/>
    <property type="match status" value="1"/>
</dbReference>
<sequence length="429" mass="47447">MREKIQPLAYRMSPRTIEEFVGQEHIIGKDKMLYRMIKADRITSIILYGPPGTGKTSLARIIANTTESSFEKLNAVTSGVADIKRIAADTNNAMLNPKGRTVLFIDEIHRFNKSQQDALLPFVEDGTIVLIGATTENPFFEVNKALISRSTVFMLKPLEKKDIKKLILNAVKDKERGLGSYSINISEDAADYLCEVCSGDARTALNSVELAVLTSELDENGIIDINLHTIEECVQKKAIRFDKNGEEHYDNISAFIKSMRGSNPDAAVFYLARALYAGEDAEFLARRIIICASEDVGMANPTALQVAVSAAQAVKMIGMPEARIILAHAAVTVACSPKSNSAYAAINKALSDVETRNTGSVPMHLRNAPAKGMEQLGYGKGYKYAHDYENNIVKQEFFPEEMLGTLYYKPTANGYEAKIKTWLENWRAT</sequence>
<evidence type="ECO:0000256" key="1">
    <source>
        <dbReference type="ARBA" id="ARBA00002393"/>
    </source>
</evidence>
<evidence type="ECO:0000259" key="7">
    <source>
        <dbReference type="SMART" id="SM00382"/>
    </source>
</evidence>
<dbReference type="InterPro" id="IPR051314">
    <property type="entry name" value="AAA_ATPase_RarA/MGS1/WRNIP1"/>
</dbReference>
<evidence type="ECO:0000313" key="9">
    <source>
        <dbReference type="Proteomes" id="UP000248132"/>
    </source>
</evidence>
<dbReference type="GO" id="GO:0009378">
    <property type="term" value="F:four-way junction helicase activity"/>
    <property type="evidence" value="ECO:0007669"/>
    <property type="project" value="InterPro"/>
</dbReference>